<dbReference type="InterPro" id="IPR036291">
    <property type="entry name" value="NAD(P)-bd_dom_sf"/>
</dbReference>
<evidence type="ECO:0000313" key="7">
    <source>
        <dbReference type="EMBL" id="RXK52538.1"/>
    </source>
</evidence>
<dbReference type="InterPro" id="IPR006139">
    <property type="entry name" value="D-isomer_2_OHA_DH_cat_dom"/>
</dbReference>
<dbReference type="AlphaFoldDB" id="A0A4Q1C2X0"/>
<evidence type="ECO:0000313" key="8">
    <source>
        <dbReference type="Proteomes" id="UP000289455"/>
    </source>
</evidence>
<dbReference type="SUPFAM" id="SSF52283">
    <property type="entry name" value="Formate/glycerate dehydrogenase catalytic domain-like"/>
    <property type="match status" value="1"/>
</dbReference>
<dbReference type="PANTHER" id="PTHR43761">
    <property type="entry name" value="D-ISOMER SPECIFIC 2-HYDROXYACID DEHYDROGENASE FAMILY PROTEIN (AFU_ORTHOLOGUE AFUA_1G13630)"/>
    <property type="match status" value="1"/>
</dbReference>
<organism evidence="7 8">
    <name type="scientific">Aquirufa rosea</name>
    <dbReference type="NCBI Taxonomy" id="2509241"/>
    <lineage>
        <taxon>Bacteria</taxon>
        <taxon>Pseudomonadati</taxon>
        <taxon>Bacteroidota</taxon>
        <taxon>Cytophagia</taxon>
        <taxon>Cytophagales</taxon>
        <taxon>Flectobacillaceae</taxon>
        <taxon>Aquirufa</taxon>
    </lineage>
</organism>
<dbReference type="InterPro" id="IPR050418">
    <property type="entry name" value="D-iso_2-hydroxyacid_DH_PdxB"/>
</dbReference>
<feature type="domain" description="D-isomer specific 2-hydroxyacid dehydrogenase NAD-binding" evidence="6">
    <location>
        <begin position="108"/>
        <end position="284"/>
    </location>
</feature>
<dbReference type="InterPro" id="IPR029753">
    <property type="entry name" value="D-isomer_DH_CS"/>
</dbReference>
<keyword evidence="3" id="KW-0520">NAD</keyword>
<dbReference type="InterPro" id="IPR006140">
    <property type="entry name" value="D-isomer_DH_NAD-bd"/>
</dbReference>
<comment type="caution">
    <text evidence="7">The sequence shown here is derived from an EMBL/GenBank/DDBJ whole genome shotgun (WGS) entry which is preliminary data.</text>
</comment>
<dbReference type="OrthoDB" id="1522997at2"/>
<dbReference type="Gene3D" id="3.40.50.720">
    <property type="entry name" value="NAD(P)-binding Rossmann-like Domain"/>
    <property type="match status" value="2"/>
</dbReference>
<evidence type="ECO:0000256" key="4">
    <source>
        <dbReference type="RuleBase" id="RU003719"/>
    </source>
</evidence>
<evidence type="ECO:0000259" key="5">
    <source>
        <dbReference type="Pfam" id="PF00389"/>
    </source>
</evidence>
<evidence type="ECO:0000256" key="1">
    <source>
        <dbReference type="ARBA" id="ARBA00005854"/>
    </source>
</evidence>
<dbReference type="RefSeq" id="WP_129025909.1">
    <property type="nucleotide sequence ID" value="NZ_SDHY01000001.1"/>
</dbReference>
<evidence type="ECO:0000256" key="2">
    <source>
        <dbReference type="ARBA" id="ARBA00023002"/>
    </source>
</evidence>
<keyword evidence="8" id="KW-1185">Reference proteome</keyword>
<gene>
    <name evidence="7" type="ORF">ESB04_02485</name>
</gene>
<dbReference type="EMBL" id="SDHY01000001">
    <property type="protein sequence ID" value="RXK52538.1"/>
    <property type="molecule type" value="Genomic_DNA"/>
</dbReference>
<dbReference type="Proteomes" id="UP000289455">
    <property type="component" value="Unassembled WGS sequence"/>
</dbReference>
<evidence type="ECO:0000256" key="3">
    <source>
        <dbReference type="ARBA" id="ARBA00023027"/>
    </source>
</evidence>
<evidence type="ECO:0000259" key="6">
    <source>
        <dbReference type="Pfam" id="PF02826"/>
    </source>
</evidence>
<dbReference type="GO" id="GO:0016616">
    <property type="term" value="F:oxidoreductase activity, acting on the CH-OH group of donors, NAD or NADP as acceptor"/>
    <property type="evidence" value="ECO:0007669"/>
    <property type="project" value="InterPro"/>
</dbReference>
<dbReference type="SUPFAM" id="SSF51735">
    <property type="entry name" value="NAD(P)-binding Rossmann-fold domains"/>
    <property type="match status" value="1"/>
</dbReference>
<proteinExistence type="inferred from homology"/>
<dbReference type="PANTHER" id="PTHR43761:SF1">
    <property type="entry name" value="D-ISOMER SPECIFIC 2-HYDROXYACID DEHYDROGENASE CATALYTIC DOMAIN-CONTAINING PROTEIN-RELATED"/>
    <property type="match status" value="1"/>
</dbReference>
<keyword evidence="2 4" id="KW-0560">Oxidoreductase</keyword>
<protein>
    <submittedName>
        <fullName evidence="7">Phosphoglycerate dehydrogenase</fullName>
    </submittedName>
</protein>
<reference evidence="7 8" key="1">
    <citation type="submission" date="2019-01" db="EMBL/GenBank/DDBJ databases">
        <title>Cytophagaceae bacterium strain CAR-16.</title>
        <authorList>
            <person name="Chen W.-M."/>
        </authorList>
    </citation>
    <scope>NUCLEOTIDE SEQUENCE [LARGE SCALE GENOMIC DNA]</scope>
    <source>
        <strain evidence="7 8">CAR-16</strain>
    </source>
</reference>
<dbReference type="GO" id="GO:0051287">
    <property type="term" value="F:NAD binding"/>
    <property type="evidence" value="ECO:0007669"/>
    <property type="project" value="InterPro"/>
</dbReference>
<dbReference type="Pfam" id="PF02826">
    <property type="entry name" value="2-Hacid_dh_C"/>
    <property type="match status" value="1"/>
</dbReference>
<name>A0A4Q1C2X0_9BACT</name>
<sequence length="308" mass="34179">MPAQVLLIDEVHESMLPGLEALNFKVVDGSQWPKEDIIQQIADFEGIVVRSKLKIDETFLQKANALRFIARAGAGLDLIDLVAAEKRGIQVFSANEGNKEAVAEHVIGQLLSLAHHLHKSDREVRQGIWDREGNRGWEIAQKTVGIIGYGHMGQSVASRLSCFGARILCYDKYHPSGPYQAQMEEIFHQADIVSLHIPLTDETRGLVSETWLAQFKKPIVLINSSRGAISPLASLALGLQKGQLAGLILDVLPNEKLSTWSEEEKSLFHKISSHPNCLFSPHVAGWTVESYRKINEVLLEKISAFYSA</sequence>
<comment type="similarity">
    <text evidence="1 4">Belongs to the D-isomer specific 2-hydroxyacid dehydrogenase family.</text>
</comment>
<feature type="domain" description="D-isomer specific 2-hydroxyacid dehydrogenase catalytic" evidence="5">
    <location>
        <begin position="5"/>
        <end position="306"/>
    </location>
</feature>
<dbReference type="PROSITE" id="PS00670">
    <property type="entry name" value="D_2_HYDROXYACID_DH_2"/>
    <property type="match status" value="1"/>
</dbReference>
<dbReference type="Pfam" id="PF00389">
    <property type="entry name" value="2-Hacid_dh"/>
    <property type="match status" value="1"/>
</dbReference>
<accession>A0A4Q1C2X0</accession>